<comment type="caution">
    <text evidence="1">The sequence shown here is derived from an EMBL/GenBank/DDBJ whole genome shotgun (WGS) entry which is preliminary data.</text>
</comment>
<evidence type="ECO:0000313" key="1">
    <source>
        <dbReference type="EMBL" id="EHN58991.1"/>
    </source>
</evidence>
<dbReference type="Gene3D" id="3.40.50.720">
    <property type="entry name" value="NAD(P)-binding Rossmann-like Domain"/>
    <property type="match status" value="1"/>
</dbReference>
<organism evidence="1 2">
    <name type="scientific">Oenococcus kitaharae DSM 17330</name>
    <dbReference type="NCBI Taxonomy" id="1045004"/>
    <lineage>
        <taxon>Bacteria</taxon>
        <taxon>Bacillati</taxon>
        <taxon>Bacillota</taxon>
        <taxon>Bacilli</taxon>
        <taxon>Lactobacillales</taxon>
        <taxon>Lactobacillaceae</taxon>
        <taxon>Oenococcus</taxon>
    </lineage>
</organism>
<proteinExistence type="predicted"/>
<evidence type="ECO:0000313" key="2">
    <source>
        <dbReference type="Proteomes" id="UP000004959"/>
    </source>
</evidence>
<gene>
    <name evidence="1" type="ORF">OKIT_0886</name>
</gene>
<reference evidence="1 2" key="1">
    <citation type="journal article" date="2012" name="PLoS ONE">
        <title>Functional divergence in the genus oenococcus as predicted by genome sequencing of the newly-described species, Oenococcus kitaharae.</title>
        <authorList>
            <person name="Borneman A.R."/>
            <person name="McCarthy J.M."/>
            <person name="Chambers P.J."/>
            <person name="Bartowsky E.J."/>
        </authorList>
    </citation>
    <scope>NUCLEOTIDE SEQUENCE [LARGE SCALE GENOMIC DNA]</scope>
    <source>
        <strain evidence="2">DSM17330</strain>
    </source>
</reference>
<dbReference type="PATRIC" id="fig|1045004.4.peg.889"/>
<keyword evidence="2" id="KW-1185">Reference proteome</keyword>
<dbReference type="HOGENOM" id="CLU_836352_0_0_9"/>
<dbReference type="AlphaFoldDB" id="G9WIH9"/>
<dbReference type="STRING" id="336988.NT96_07925"/>
<dbReference type="eggNOG" id="ENOG5032S53">
    <property type="taxonomic scope" value="Bacteria"/>
</dbReference>
<protein>
    <submittedName>
        <fullName evidence="1">Streptolysin S biosynthesis protein C</fullName>
    </submittedName>
</protein>
<dbReference type="RefSeq" id="WP_007745653.1">
    <property type="nucleotide sequence ID" value="NZ_CM001398.1"/>
</dbReference>
<dbReference type="Proteomes" id="UP000004959">
    <property type="component" value="Chromosome"/>
</dbReference>
<sequence length="332" mass="39527">MPFVKLNLRSLKFKISDDKVNIRFGVWDYVELSFEKKIFEENDADFKYFLNFFCLLLKGDTVDEKYFLKNKFYESILDELINYKIISKESSKDSLKQEENKLLITDYNESPQYVQYFFSKYKKVLDIKTFFNEIKKFNYDYSSEKLVKSLLAKINLKKFNYVTVIMLNPNINMLKVLNRMFLHDGINWELGFLDNQFIHFMAFSPFKTACFECLEQQNSLRIADYENYLDFMSEEKKFQSNLNSSLDIFPYIANTFLMIDSSNHPRIINPLEGRIMTIYIPNLEINVEDLHRSPICPADGYQSIKVSEEYNNSAIESVKELFSIEKNKDYKK</sequence>
<accession>G9WIH9</accession>
<dbReference type="EMBL" id="AFVZ01000001">
    <property type="protein sequence ID" value="EHN58991.1"/>
    <property type="molecule type" value="Genomic_DNA"/>
</dbReference>
<name>G9WIH9_9LACO</name>
<dbReference type="OrthoDB" id="2379922at2"/>